<feature type="transmembrane region" description="Helical" evidence="7">
    <location>
        <begin position="754"/>
        <end position="777"/>
    </location>
</feature>
<dbReference type="InterPro" id="IPR038900">
    <property type="entry name" value="TMC"/>
</dbReference>
<feature type="compositionally biased region" description="Basic and acidic residues" evidence="6">
    <location>
        <begin position="1110"/>
        <end position="1124"/>
    </location>
</feature>
<reference evidence="9" key="1">
    <citation type="submission" date="2020-05" db="UniProtKB">
        <authorList>
            <consortium name="EnsemblMetazoa"/>
        </authorList>
    </citation>
    <scope>IDENTIFICATION</scope>
    <source>
        <strain evidence="9">MAF</strain>
    </source>
</reference>
<comment type="subcellular location">
    <subcellularLocation>
        <location evidence="1">Membrane</location>
        <topology evidence="1">Multi-pass membrane protein</topology>
    </subcellularLocation>
</comment>
<dbReference type="Proteomes" id="UP000075903">
    <property type="component" value="Unassembled WGS sequence"/>
</dbReference>
<feature type="transmembrane region" description="Helical" evidence="7">
    <location>
        <begin position="459"/>
        <end position="477"/>
    </location>
</feature>
<dbReference type="EnsemblMetazoa" id="AMEM000162-RA">
    <property type="protein sequence ID" value="AMEM000162-PA"/>
    <property type="gene ID" value="AMEM000162"/>
</dbReference>
<feature type="transmembrane region" description="Helical" evidence="7">
    <location>
        <begin position="547"/>
        <end position="570"/>
    </location>
</feature>
<keyword evidence="10" id="KW-1185">Reference proteome</keyword>
<dbReference type="GO" id="GO:0008381">
    <property type="term" value="F:mechanosensitive monoatomic ion channel activity"/>
    <property type="evidence" value="ECO:0007669"/>
    <property type="project" value="TreeGrafter"/>
</dbReference>
<feature type="compositionally biased region" description="Low complexity" evidence="6">
    <location>
        <begin position="1011"/>
        <end position="1025"/>
    </location>
</feature>
<dbReference type="VEuPathDB" id="VectorBase:AMEM21_000268"/>
<dbReference type="VEuPathDB" id="VectorBase:AMEM000162"/>
<keyword evidence="4 7" id="KW-1133">Transmembrane helix</keyword>
<dbReference type="AlphaFoldDB" id="A0A182ULZ6"/>
<feature type="region of interest" description="Disordered" evidence="6">
    <location>
        <begin position="1"/>
        <end position="124"/>
    </location>
</feature>
<evidence type="ECO:0000259" key="8">
    <source>
        <dbReference type="Pfam" id="PF07810"/>
    </source>
</evidence>
<feature type="region of interest" description="Disordered" evidence="6">
    <location>
        <begin position="196"/>
        <end position="262"/>
    </location>
</feature>
<evidence type="ECO:0000256" key="5">
    <source>
        <dbReference type="ARBA" id="ARBA00023136"/>
    </source>
</evidence>
<feature type="transmembrane region" description="Helical" evidence="7">
    <location>
        <begin position="623"/>
        <end position="643"/>
    </location>
</feature>
<evidence type="ECO:0000256" key="6">
    <source>
        <dbReference type="SAM" id="MobiDB-lite"/>
    </source>
</evidence>
<feature type="compositionally biased region" description="Basic and acidic residues" evidence="6">
    <location>
        <begin position="252"/>
        <end position="262"/>
    </location>
</feature>
<feature type="compositionally biased region" description="Low complexity" evidence="6">
    <location>
        <begin position="40"/>
        <end position="52"/>
    </location>
</feature>
<accession>A0A182ULZ6</accession>
<feature type="region of interest" description="Disordered" evidence="6">
    <location>
        <begin position="1010"/>
        <end position="1034"/>
    </location>
</feature>
<evidence type="ECO:0000256" key="1">
    <source>
        <dbReference type="ARBA" id="ARBA00004141"/>
    </source>
</evidence>
<feature type="transmembrane region" description="Helical" evidence="7">
    <location>
        <begin position="373"/>
        <end position="394"/>
    </location>
</feature>
<feature type="transmembrane region" description="Helical" evidence="7">
    <location>
        <begin position="811"/>
        <end position="833"/>
    </location>
</feature>
<evidence type="ECO:0000313" key="10">
    <source>
        <dbReference type="Proteomes" id="UP000075903"/>
    </source>
</evidence>
<feature type="region of interest" description="Disordered" evidence="6">
    <location>
        <begin position="956"/>
        <end position="995"/>
    </location>
</feature>
<dbReference type="PANTHER" id="PTHR23302">
    <property type="entry name" value="TRANSMEMBRANE CHANNEL-RELATED"/>
    <property type="match status" value="1"/>
</dbReference>
<proteinExistence type="inferred from homology"/>
<dbReference type="PANTHER" id="PTHR23302:SF40">
    <property type="entry name" value="TRANSMEMBRANE CHANNEL-LIKE PROTEIN"/>
    <property type="match status" value="1"/>
</dbReference>
<evidence type="ECO:0000256" key="7">
    <source>
        <dbReference type="SAM" id="Phobius"/>
    </source>
</evidence>
<feature type="compositionally biased region" description="Polar residues" evidence="6">
    <location>
        <begin position="237"/>
        <end position="246"/>
    </location>
</feature>
<evidence type="ECO:0000256" key="3">
    <source>
        <dbReference type="ARBA" id="ARBA00022692"/>
    </source>
</evidence>
<dbReference type="STRING" id="30066.A0A182ULZ6"/>
<feature type="compositionally biased region" description="Basic and acidic residues" evidence="6">
    <location>
        <begin position="984"/>
        <end position="995"/>
    </location>
</feature>
<name>A0A182ULZ6_ANOME</name>
<dbReference type="InterPro" id="IPR012496">
    <property type="entry name" value="TMC_dom"/>
</dbReference>
<feature type="transmembrane region" description="Helical" evidence="7">
    <location>
        <begin position="590"/>
        <end position="611"/>
    </location>
</feature>
<evidence type="ECO:0000256" key="4">
    <source>
        <dbReference type="ARBA" id="ARBA00022989"/>
    </source>
</evidence>
<sequence length="1133" mass="126226">MGDSGVPKRTRRKPSGILKLDSVRRRESSGSSLLQLGDELSPPSSVSPQLSVTWAFPPVGHSPNDLPEDADADASDLSTEQPRPEVISVPPSHDGASGTLVHAATAGNNPPTKVPPPYAEPPERARRTAVKVLATTTGPTGSVMKSPDVAGGTFFGGLVVDNVTSSDSGSGAVRGESEDDEDYSASINAIIQRKASVKKKRGGYKGAHHRRTSSPASQMMGLGGSEQLGPDGRRRSSVYTTSSGETGITLPGDDHSIGRDESAGRQDKLFDTIRLHKEVLQTVKLQPISMKRKLRLVQQAKSYITRHEGALQEHFTSRTARSLLAQFNIFLTTKWQQLLRELANLATYLIPWESRIKEIESHFGSVVASYFTFLRWLFSVNIVISVLLVVFIMVPEEIYVDPEKAKCDIRKTMSKQELALTRNFSTIWEFEGHLKYSPLFYGYYSTFSGAIAWGYNLPLAYFFTGLVVYIYSFVATLKKMAENSRMSKLSSKDDEYVFSWKLFTGWDYMIGHMETAQNRMASIILGFKEALLEEAEKKKDTRNWKIILLRILVNFLILGLLVISAYEVILVVKRSMDIKESDSWWRRNEITVVMSLISFFFPMIFEALGIIEYYHPRKQLRIQLARIMVLNMLNLYSLIFALFDKIAHMTGELRRMKPTNFTSSASSCFLPEAGARWDVSGVPVEMYGDFKIAENILHLVNNQGMVWMGMFFSPGLAVLNIAKLVIILYLRSWTVLTCNVPHEVVFRASRSNNFYFALLLTMLFLCVLPVSYAIVFLEPSWHCGPFSNSNRIYHLLTNATEQIIPEMITKYIVSPAAVIPLLVLLILIIYYLISLTGSLREANQDLKLQLRKERTEERRKMFKIASSTQQQTPGTGMAGINGLSSSWHKVLDSTQLRLQSTTDNATDSENSSSKRKELLQRMMKKALQKENSLTTELESTAAAAAAAAGGGLQSLTAESPLPISPPVIGTINEKNRSSIQVKPKPKDPKDASGSDVFRFDRGAVEHMNRQTEGTVPTAVPTTAGTEGDGGRKKFERTRPSTAERFRMAAQAERRRMQGKLAPAEKMADKTADWIEQIPVITISKTSSDECIIDSDLEDPNDPAAKPTEPSPKELTVERRQDRTILKAKSSNAC</sequence>
<feature type="region of interest" description="Disordered" evidence="6">
    <location>
        <begin position="1092"/>
        <end position="1133"/>
    </location>
</feature>
<feature type="compositionally biased region" description="Basic residues" evidence="6">
    <location>
        <begin position="196"/>
        <end position="212"/>
    </location>
</feature>
<feature type="domain" description="TMC" evidence="8">
    <location>
        <begin position="687"/>
        <end position="749"/>
    </location>
</feature>
<protein>
    <recommendedName>
        <fullName evidence="8">TMC domain-containing protein</fullName>
    </recommendedName>
</protein>
<dbReference type="Pfam" id="PF07810">
    <property type="entry name" value="TMC"/>
    <property type="match status" value="1"/>
</dbReference>
<evidence type="ECO:0000256" key="2">
    <source>
        <dbReference type="ARBA" id="ARBA00006510"/>
    </source>
</evidence>
<evidence type="ECO:0000313" key="9">
    <source>
        <dbReference type="EnsemblMetazoa" id="AMEM000162-PA"/>
    </source>
</evidence>
<feature type="transmembrane region" description="Helical" evidence="7">
    <location>
        <begin position="705"/>
        <end position="730"/>
    </location>
</feature>
<keyword evidence="5 7" id="KW-0472">Membrane</keyword>
<keyword evidence="3 7" id="KW-0812">Transmembrane</keyword>
<organism evidence="9 10">
    <name type="scientific">Anopheles merus</name>
    <name type="common">Mosquito</name>
    <dbReference type="NCBI Taxonomy" id="30066"/>
    <lineage>
        <taxon>Eukaryota</taxon>
        <taxon>Metazoa</taxon>
        <taxon>Ecdysozoa</taxon>
        <taxon>Arthropoda</taxon>
        <taxon>Hexapoda</taxon>
        <taxon>Insecta</taxon>
        <taxon>Pterygota</taxon>
        <taxon>Neoptera</taxon>
        <taxon>Endopterygota</taxon>
        <taxon>Diptera</taxon>
        <taxon>Nematocera</taxon>
        <taxon>Culicoidea</taxon>
        <taxon>Culicidae</taxon>
        <taxon>Anophelinae</taxon>
        <taxon>Anopheles</taxon>
    </lineage>
</organism>
<dbReference type="GO" id="GO:0005886">
    <property type="term" value="C:plasma membrane"/>
    <property type="evidence" value="ECO:0007669"/>
    <property type="project" value="InterPro"/>
</dbReference>
<comment type="similarity">
    <text evidence="2">Belongs to the TMC family.</text>
</comment>